<evidence type="ECO:0000259" key="1">
    <source>
        <dbReference type="PROSITE" id="PS50801"/>
    </source>
</evidence>
<dbReference type="Gene3D" id="3.30.450.40">
    <property type="match status" value="1"/>
</dbReference>
<keyword evidence="3" id="KW-1185">Reference proteome</keyword>
<reference evidence="2 3" key="1">
    <citation type="submission" date="2020-08" db="EMBL/GenBank/DDBJ databases">
        <title>Sequencing the genomes of 1000 actinobacteria strains.</title>
        <authorList>
            <person name="Klenk H.-P."/>
        </authorList>
    </citation>
    <scope>NUCLEOTIDE SEQUENCE [LARGE SCALE GENOMIC DNA]</scope>
    <source>
        <strain evidence="2 3">DSM 45859</strain>
    </source>
</reference>
<evidence type="ECO:0000313" key="3">
    <source>
        <dbReference type="Proteomes" id="UP000581769"/>
    </source>
</evidence>
<organism evidence="2 3">
    <name type="scientific">Amycolatopsis jiangsuensis</name>
    <dbReference type="NCBI Taxonomy" id="1181879"/>
    <lineage>
        <taxon>Bacteria</taxon>
        <taxon>Bacillati</taxon>
        <taxon>Actinomycetota</taxon>
        <taxon>Actinomycetes</taxon>
        <taxon>Pseudonocardiales</taxon>
        <taxon>Pseudonocardiaceae</taxon>
        <taxon>Amycolatopsis</taxon>
    </lineage>
</organism>
<name>A0A840J6A7_9PSEU</name>
<protein>
    <submittedName>
        <fullName evidence="2">Anti-anti-sigma factor</fullName>
    </submittedName>
</protein>
<dbReference type="PROSITE" id="PS50801">
    <property type="entry name" value="STAS"/>
    <property type="match status" value="1"/>
</dbReference>
<accession>A0A840J6A7</accession>
<dbReference type="RefSeq" id="WP_184783717.1">
    <property type="nucleotide sequence ID" value="NZ_JACHMG010000001.1"/>
</dbReference>
<dbReference type="InterPro" id="IPR058548">
    <property type="entry name" value="MlaB-like_STAS"/>
</dbReference>
<dbReference type="SUPFAM" id="SSF55781">
    <property type="entry name" value="GAF domain-like"/>
    <property type="match status" value="1"/>
</dbReference>
<dbReference type="Pfam" id="PF13466">
    <property type="entry name" value="STAS_2"/>
    <property type="match status" value="1"/>
</dbReference>
<comment type="caution">
    <text evidence="2">The sequence shown here is derived from an EMBL/GenBank/DDBJ whole genome shotgun (WGS) entry which is preliminary data.</text>
</comment>
<dbReference type="SUPFAM" id="SSF52091">
    <property type="entry name" value="SpoIIaa-like"/>
    <property type="match status" value="1"/>
</dbReference>
<evidence type="ECO:0000313" key="2">
    <source>
        <dbReference type="EMBL" id="MBB4689135.1"/>
    </source>
</evidence>
<dbReference type="AlphaFoldDB" id="A0A840J6A7"/>
<dbReference type="Gene3D" id="3.30.750.24">
    <property type="entry name" value="STAS domain"/>
    <property type="match status" value="1"/>
</dbReference>
<sequence length="370" mass="38952">MRRWEARAEPVAGERMPRPVLIVVRGDIDGANCADWGHRLRELAASSGSDVLIDLSGLTLLTASGGRVLAHLAEQWGAAGRRTRIVVGANPVVARVVEIAEARVVLTVHESVAAALSAPDRPASLPDSWFVIREAVRQLQEQYGLSDAGPAVSLLQSVAREHRIRVHRLAAAAAGPAFPGQPAAGEAAEPILPFPVGAVAAPKFVTVLDHALRAALRATETPAGYAQLVAGGFLRMASAHGIGRDLRRYLGQPGHESTPCARAARGGTRVTVGDVREDVPLAGTPALDMLRAEGILFACSTPVVDGEGRSCRAVLSLVDGRAGRGLTYAQADELDRIAEAVSRWAQWDDDRRVRTAVSDLHAALAAGTPS</sequence>
<proteinExistence type="predicted"/>
<gene>
    <name evidence="2" type="ORF">BJY18_006620</name>
</gene>
<feature type="domain" description="STAS" evidence="1">
    <location>
        <begin position="20"/>
        <end position="119"/>
    </location>
</feature>
<dbReference type="InterPro" id="IPR002645">
    <property type="entry name" value="STAS_dom"/>
</dbReference>
<dbReference type="Proteomes" id="UP000581769">
    <property type="component" value="Unassembled WGS sequence"/>
</dbReference>
<dbReference type="EMBL" id="JACHMG010000001">
    <property type="protein sequence ID" value="MBB4689135.1"/>
    <property type="molecule type" value="Genomic_DNA"/>
</dbReference>
<dbReference type="InterPro" id="IPR036513">
    <property type="entry name" value="STAS_dom_sf"/>
</dbReference>
<dbReference type="CDD" id="cd07043">
    <property type="entry name" value="STAS_anti-anti-sigma_factors"/>
    <property type="match status" value="1"/>
</dbReference>
<dbReference type="InterPro" id="IPR029016">
    <property type="entry name" value="GAF-like_dom_sf"/>
</dbReference>